<feature type="domain" description="C2 NT-type" evidence="3">
    <location>
        <begin position="5"/>
        <end position="150"/>
    </location>
</feature>
<reference evidence="4" key="1">
    <citation type="submission" date="2019-03" db="EMBL/GenBank/DDBJ databases">
        <title>Improved annotation for the trematode Fasciola hepatica.</title>
        <authorList>
            <person name="Choi Y.-J."/>
            <person name="Martin J."/>
            <person name="Mitreva M."/>
        </authorList>
    </citation>
    <scope>NUCLEOTIDE SEQUENCE [LARGE SCALE GENOMIC DNA]</scope>
</reference>
<feature type="compositionally biased region" description="Polar residues" evidence="2">
    <location>
        <begin position="472"/>
        <end position="482"/>
    </location>
</feature>
<dbReference type="EMBL" id="JXXN02000664">
    <property type="protein sequence ID" value="THD26671.1"/>
    <property type="molecule type" value="Genomic_DNA"/>
</dbReference>
<dbReference type="AlphaFoldDB" id="A0A4E0RJJ3"/>
<protein>
    <recommendedName>
        <fullName evidence="3">C2 NT-type domain-containing protein</fullName>
    </recommendedName>
</protein>
<evidence type="ECO:0000313" key="4">
    <source>
        <dbReference type="EMBL" id="THD26671.1"/>
    </source>
</evidence>
<evidence type="ECO:0000313" key="5">
    <source>
        <dbReference type="Proteomes" id="UP000230066"/>
    </source>
</evidence>
<feature type="compositionally biased region" description="Low complexity" evidence="2">
    <location>
        <begin position="428"/>
        <end position="452"/>
    </location>
</feature>
<proteinExistence type="inferred from homology"/>
<keyword evidence="5" id="KW-1185">Reference proteome</keyword>
<accession>A0A4E0RJJ3</accession>
<gene>
    <name evidence="4" type="ORF">D915_002417</name>
</gene>
<dbReference type="Pfam" id="PF10358">
    <property type="entry name" value="NT-C2"/>
    <property type="match status" value="1"/>
</dbReference>
<sequence length="709" mass="76640">MDCAPMLSRRKRYHFEVVVRLHSLVAVPYVNAVTFAKLRLLDTRHTSQYSTRAEIRNHTVSWNTEHRFICKFRSNTGTNVLEPKFLKISIRMETKGGKSFYKVGFVIINLASFAAMGSATCRRRYILAGYDEKHKRQDNSLLLVSFSMRQLFGDTCFRIPPENLSNCLVEPPDSDEGENLTTVETEGSTAERNLVTAGPIGALLSSDVIPNGHSSFERRIHTLNPLVPSSERYSGISVRSNSSISPCFPRICPMVNQTSSKTNPIATGSENDSAICTTFPRDPSSQPSGEFAAFLTKLFPAASVSTDEPSGVKSTELGSTEPTPNTLQSIVNPVDYANTTLASSLAPVTTHNRRSASCPAAHLPAVTSAMNSKVVVEIGDHLAHCPPPGAGAKIDETLTDGVPAFRAALDDSFGRVGSAEAVLVAKHSSSSSVTPTSFSSTPGSTATGSPAAQATLHSHPERKHIPPHPNMDSITDPSTSFDPSRFQDDDSACRSLPLPPHYSAYRRRCDPLFSANASVLTDPLRLKPPDYFATDTGLLLPSRRRKSRPVADFAFPPSQMCAARPARDLSTADRDLIDPRDVQENVEIMSAEPQTGLSLTSYRSSGLESRSSGYQSHSRQSSLESQAVAGSSCALVLTQSASAITTSCGSAVNAPQVSWNSRLEAVIIWEKSISFSVPKPSTVIQPDVSSLVVTAMNKQLHILVLGLFR</sequence>
<dbReference type="InterPro" id="IPR039931">
    <property type="entry name" value="EEIG1/2-like"/>
</dbReference>
<dbReference type="InterPro" id="IPR019448">
    <property type="entry name" value="NT-C2"/>
</dbReference>
<feature type="compositionally biased region" description="Low complexity" evidence="2">
    <location>
        <begin position="601"/>
        <end position="619"/>
    </location>
</feature>
<comment type="similarity">
    <text evidence="1">Belongs to the EEIG family.</text>
</comment>
<dbReference type="Proteomes" id="UP000230066">
    <property type="component" value="Unassembled WGS sequence"/>
</dbReference>
<comment type="caution">
    <text evidence="4">The sequence shown here is derived from an EMBL/GenBank/DDBJ whole genome shotgun (WGS) entry which is preliminary data.</text>
</comment>
<dbReference type="PROSITE" id="PS51840">
    <property type="entry name" value="C2_NT"/>
    <property type="match status" value="1"/>
</dbReference>
<evidence type="ECO:0000259" key="3">
    <source>
        <dbReference type="PROSITE" id="PS51840"/>
    </source>
</evidence>
<dbReference type="PANTHER" id="PTHR21456">
    <property type="entry name" value="FAMILY WITH SEQUENCE SIMILARITY 102"/>
    <property type="match status" value="1"/>
</dbReference>
<name>A0A4E0RJJ3_FASHE</name>
<feature type="region of interest" description="Disordered" evidence="2">
    <location>
        <begin position="304"/>
        <end position="327"/>
    </location>
</feature>
<organism evidence="4 5">
    <name type="scientific">Fasciola hepatica</name>
    <name type="common">Liver fluke</name>
    <dbReference type="NCBI Taxonomy" id="6192"/>
    <lineage>
        <taxon>Eukaryota</taxon>
        <taxon>Metazoa</taxon>
        <taxon>Spiralia</taxon>
        <taxon>Lophotrochozoa</taxon>
        <taxon>Platyhelminthes</taxon>
        <taxon>Trematoda</taxon>
        <taxon>Digenea</taxon>
        <taxon>Plagiorchiida</taxon>
        <taxon>Echinostomata</taxon>
        <taxon>Echinostomatoidea</taxon>
        <taxon>Fasciolidae</taxon>
        <taxon>Fasciola</taxon>
    </lineage>
</organism>
<evidence type="ECO:0000256" key="2">
    <source>
        <dbReference type="SAM" id="MobiDB-lite"/>
    </source>
</evidence>
<dbReference type="PANTHER" id="PTHR21456:SF1">
    <property type="entry name" value="C2 NT-TYPE DOMAIN-CONTAINING PROTEIN"/>
    <property type="match status" value="1"/>
</dbReference>
<feature type="region of interest" description="Disordered" evidence="2">
    <location>
        <begin position="599"/>
        <end position="619"/>
    </location>
</feature>
<evidence type="ECO:0000256" key="1">
    <source>
        <dbReference type="ARBA" id="ARBA00034780"/>
    </source>
</evidence>
<feature type="region of interest" description="Disordered" evidence="2">
    <location>
        <begin position="425"/>
        <end position="494"/>
    </location>
</feature>